<organism evidence="4 5">
    <name type="scientific">Blyttiomyces helicus</name>
    <dbReference type="NCBI Taxonomy" id="388810"/>
    <lineage>
        <taxon>Eukaryota</taxon>
        <taxon>Fungi</taxon>
        <taxon>Fungi incertae sedis</taxon>
        <taxon>Chytridiomycota</taxon>
        <taxon>Chytridiomycota incertae sedis</taxon>
        <taxon>Chytridiomycetes</taxon>
        <taxon>Chytridiomycetes incertae sedis</taxon>
        <taxon>Blyttiomyces</taxon>
    </lineage>
</organism>
<dbReference type="OrthoDB" id="21449at2759"/>
<dbReference type="Pfam" id="PF00439">
    <property type="entry name" value="Bromodomain"/>
    <property type="match status" value="1"/>
</dbReference>
<name>A0A4P9WCY1_9FUNG</name>
<dbReference type="Gene3D" id="1.20.920.10">
    <property type="entry name" value="Bromodomain-like"/>
    <property type="match status" value="1"/>
</dbReference>
<keyword evidence="5" id="KW-1185">Reference proteome</keyword>
<dbReference type="PANTHER" id="PTHR22881:SF27">
    <property type="entry name" value="BROMODOMAIN CONTAINING 7_9"/>
    <property type="match status" value="1"/>
</dbReference>
<reference evidence="5" key="1">
    <citation type="journal article" date="2018" name="Nat. Microbiol.">
        <title>Leveraging single-cell genomics to expand the fungal tree of life.</title>
        <authorList>
            <person name="Ahrendt S.R."/>
            <person name="Quandt C.A."/>
            <person name="Ciobanu D."/>
            <person name="Clum A."/>
            <person name="Salamov A."/>
            <person name="Andreopoulos B."/>
            <person name="Cheng J.F."/>
            <person name="Woyke T."/>
            <person name="Pelin A."/>
            <person name="Henrissat B."/>
            <person name="Reynolds N.K."/>
            <person name="Benny G.L."/>
            <person name="Smith M.E."/>
            <person name="James T.Y."/>
            <person name="Grigoriev I.V."/>
        </authorList>
    </citation>
    <scope>NUCLEOTIDE SEQUENCE [LARGE SCALE GENOMIC DNA]</scope>
</reference>
<dbReference type="Proteomes" id="UP000269721">
    <property type="component" value="Unassembled WGS sequence"/>
</dbReference>
<feature type="non-terminal residue" evidence="4">
    <location>
        <position position="1"/>
    </location>
</feature>
<dbReference type="PROSITE" id="PS50014">
    <property type="entry name" value="BROMODOMAIN_2"/>
    <property type="match status" value="1"/>
</dbReference>
<dbReference type="InterPro" id="IPR001487">
    <property type="entry name" value="Bromodomain"/>
</dbReference>
<feature type="non-terminal residue" evidence="4">
    <location>
        <position position="71"/>
    </location>
</feature>
<keyword evidence="1 2" id="KW-0103">Bromodomain</keyword>
<dbReference type="AlphaFoldDB" id="A0A4P9WCY1"/>
<proteinExistence type="predicted"/>
<sequence>FAQPVTEQLAPEYFSIISHPMDFSTVTRKNENYEYKTVEAFEEDVLLIFSNCMKYNRADTLYYKAADRLRR</sequence>
<accession>A0A4P9WCY1</accession>
<dbReference type="PANTHER" id="PTHR22881">
    <property type="entry name" value="BROMODOMAIN CONTAINING PROTEIN"/>
    <property type="match status" value="1"/>
</dbReference>
<dbReference type="PRINTS" id="PR00503">
    <property type="entry name" value="BROMODOMAIN"/>
</dbReference>
<dbReference type="SUPFAM" id="SSF47370">
    <property type="entry name" value="Bromodomain"/>
    <property type="match status" value="1"/>
</dbReference>
<gene>
    <name evidence="4" type="ORF">BDK51DRAFT_5746</name>
</gene>
<protein>
    <submittedName>
        <fullName evidence="4">Bromodomain-containing protein</fullName>
    </submittedName>
</protein>
<evidence type="ECO:0000256" key="1">
    <source>
        <dbReference type="ARBA" id="ARBA00023117"/>
    </source>
</evidence>
<feature type="domain" description="Bromo" evidence="3">
    <location>
        <begin position="1"/>
        <end position="63"/>
    </location>
</feature>
<evidence type="ECO:0000256" key="2">
    <source>
        <dbReference type="PROSITE-ProRule" id="PRU00035"/>
    </source>
</evidence>
<dbReference type="EMBL" id="KZ995513">
    <property type="protein sequence ID" value="RKO90521.1"/>
    <property type="molecule type" value="Genomic_DNA"/>
</dbReference>
<dbReference type="SMART" id="SM00297">
    <property type="entry name" value="BROMO"/>
    <property type="match status" value="1"/>
</dbReference>
<dbReference type="GO" id="GO:0006325">
    <property type="term" value="P:chromatin organization"/>
    <property type="evidence" value="ECO:0007669"/>
    <property type="project" value="UniProtKB-ARBA"/>
</dbReference>
<evidence type="ECO:0000313" key="4">
    <source>
        <dbReference type="EMBL" id="RKO90521.1"/>
    </source>
</evidence>
<dbReference type="InterPro" id="IPR051831">
    <property type="entry name" value="Bromodomain_contain_prot"/>
</dbReference>
<evidence type="ECO:0000313" key="5">
    <source>
        <dbReference type="Proteomes" id="UP000269721"/>
    </source>
</evidence>
<evidence type="ECO:0000259" key="3">
    <source>
        <dbReference type="PROSITE" id="PS50014"/>
    </source>
</evidence>
<dbReference type="InterPro" id="IPR036427">
    <property type="entry name" value="Bromodomain-like_sf"/>
</dbReference>